<keyword evidence="3" id="KW-1185">Reference proteome</keyword>
<accession>A0ABP9EMB6</accession>
<gene>
    <name evidence="2" type="ORF">GCM10023203_38070</name>
</gene>
<dbReference type="Proteomes" id="UP001500457">
    <property type="component" value="Unassembled WGS sequence"/>
</dbReference>
<reference evidence="3" key="1">
    <citation type="journal article" date="2019" name="Int. J. Syst. Evol. Microbiol.">
        <title>The Global Catalogue of Microorganisms (GCM) 10K type strain sequencing project: providing services to taxonomists for standard genome sequencing and annotation.</title>
        <authorList>
            <consortium name="The Broad Institute Genomics Platform"/>
            <consortium name="The Broad Institute Genome Sequencing Center for Infectious Disease"/>
            <person name="Wu L."/>
            <person name="Ma J."/>
        </authorList>
    </citation>
    <scope>NUCLEOTIDE SEQUENCE [LARGE SCALE GENOMIC DNA]</scope>
    <source>
        <strain evidence="3">JCM 17983</strain>
    </source>
</reference>
<feature type="region of interest" description="Disordered" evidence="1">
    <location>
        <begin position="1"/>
        <end position="40"/>
    </location>
</feature>
<feature type="compositionally biased region" description="Acidic residues" evidence="1">
    <location>
        <begin position="26"/>
        <end position="39"/>
    </location>
</feature>
<feature type="compositionally biased region" description="Basic and acidic residues" evidence="1">
    <location>
        <begin position="1"/>
        <end position="14"/>
    </location>
</feature>
<organism evidence="2 3">
    <name type="scientific">Actinomycetospora straminea</name>
    <dbReference type="NCBI Taxonomy" id="663607"/>
    <lineage>
        <taxon>Bacteria</taxon>
        <taxon>Bacillati</taxon>
        <taxon>Actinomycetota</taxon>
        <taxon>Actinomycetes</taxon>
        <taxon>Pseudonocardiales</taxon>
        <taxon>Pseudonocardiaceae</taxon>
        <taxon>Actinomycetospora</taxon>
    </lineage>
</organism>
<evidence type="ECO:0000256" key="1">
    <source>
        <dbReference type="SAM" id="MobiDB-lite"/>
    </source>
</evidence>
<sequence>MRDTNARTHHDLSLRELLPTTRFTGEEPDPLAEVQEGDPDTIHRGEWSCGAIGPGVWWCSRPPRHPGKHIAGNGEYVLRVWARE</sequence>
<evidence type="ECO:0000313" key="2">
    <source>
        <dbReference type="EMBL" id="GAA4882748.1"/>
    </source>
</evidence>
<evidence type="ECO:0000313" key="3">
    <source>
        <dbReference type="Proteomes" id="UP001500457"/>
    </source>
</evidence>
<proteinExistence type="predicted"/>
<dbReference type="EMBL" id="BAABHQ010000010">
    <property type="protein sequence ID" value="GAA4882748.1"/>
    <property type="molecule type" value="Genomic_DNA"/>
</dbReference>
<protein>
    <submittedName>
        <fullName evidence="2">Uncharacterized protein</fullName>
    </submittedName>
</protein>
<name>A0ABP9EMB6_9PSEU</name>
<comment type="caution">
    <text evidence="2">The sequence shown here is derived from an EMBL/GenBank/DDBJ whole genome shotgun (WGS) entry which is preliminary data.</text>
</comment>